<accession>A0A3P7M958</accession>
<dbReference type="EMBL" id="UYRU01059502">
    <property type="protein sequence ID" value="VDN14511.1"/>
    <property type="molecule type" value="Genomic_DNA"/>
</dbReference>
<evidence type="ECO:0000256" key="1">
    <source>
        <dbReference type="SAM" id="MobiDB-lite"/>
    </source>
</evidence>
<protein>
    <submittedName>
        <fullName evidence="2">Uncharacterized protein</fullName>
    </submittedName>
</protein>
<proteinExistence type="predicted"/>
<feature type="compositionally biased region" description="Basic and acidic residues" evidence="1">
    <location>
        <begin position="134"/>
        <end position="145"/>
    </location>
</feature>
<feature type="region of interest" description="Disordered" evidence="1">
    <location>
        <begin position="110"/>
        <end position="177"/>
    </location>
</feature>
<feature type="region of interest" description="Disordered" evidence="1">
    <location>
        <begin position="23"/>
        <end position="93"/>
    </location>
</feature>
<gene>
    <name evidence="2" type="ORF">DILT_LOCUS10342</name>
</gene>
<reference evidence="2 3" key="1">
    <citation type="submission" date="2018-11" db="EMBL/GenBank/DDBJ databases">
        <authorList>
            <consortium name="Pathogen Informatics"/>
        </authorList>
    </citation>
    <scope>NUCLEOTIDE SEQUENCE [LARGE SCALE GENOMIC DNA]</scope>
</reference>
<organism evidence="2 3">
    <name type="scientific">Dibothriocephalus latus</name>
    <name type="common">Fish tapeworm</name>
    <name type="synonym">Diphyllobothrium latum</name>
    <dbReference type="NCBI Taxonomy" id="60516"/>
    <lineage>
        <taxon>Eukaryota</taxon>
        <taxon>Metazoa</taxon>
        <taxon>Spiralia</taxon>
        <taxon>Lophotrochozoa</taxon>
        <taxon>Platyhelminthes</taxon>
        <taxon>Cestoda</taxon>
        <taxon>Eucestoda</taxon>
        <taxon>Diphyllobothriidea</taxon>
        <taxon>Diphyllobothriidae</taxon>
        <taxon>Dibothriocephalus</taxon>
    </lineage>
</organism>
<feature type="compositionally biased region" description="Polar residues" evidence="1">
    <location>
        <begin position="53"/>
        <end position="78"/>
    </location>
</feature>
<feature type="compositionally biased region" description="Polar residues" evidence="1">
    <location>
        <begin position="23"/>
        <end position="42"/>
    </location>
</feature>
<evidence type="ECO:0000313" key="2">
    <source>
        <dbReference type="EMBL" id="VDN14511.1"/>
    </source>
</evidence>
<evidence type="ECO:0000313" key="3">
    <source>
        <dbReference type="Proteomes" id="UP000281553"/>
    </source>
</evidence>
<dbReference type="AlphaFoldDB" id="A0A3P7M958"/>
<sequence>MSTTDNDSNATFRVLSEVDARTSYSNNGGFSISSTRASTKETSGVPFNHEDSGTTSELMTMSSGWKTTPRFSTTDSKLQQQQQQQHAASCLKSSARGSVKMDLPELVAGLPASPQSQYHQKPRNAQLKRLKKGHEHETQGDKVEEREDNDVEDEEEVEESARNKRYSSPTFSSPQPINETFKFARCKMLAGSPAQEENSSKMGLMRTSLSRAAFRDEYENLEVSFWKRFTTFL</sequence>
<feature type="compositionally biased region" description="Polar residues" evidence="1">
    <location>
        <begin position="166"/>
        <end position="177"/>
    </location>
</feature>
<keyword evidence="3" id="KW-1185">Reference proteome</keyword>
<feature type="compositionally biased region" description="Basic residues" evidence="1">
    <location>
        <begin position="120"/>
        <end position="133"/>
    </location>
</feature>
<dbReference type="Proteomes" id="UP000281553">
    <property type="component" value="Unassembled WGS sequence"/>
</dbReference>
<name>A0A3P7M958_DIBLA</name>
<feature type="compositionally biased region" description="Acidic residues" evidence="1">
    <location>
        <begin position="146"/>
        <end position="158"/>
    </location>
</feature>